<dbReference type="CDD" id="cd00590">
    <property type="entry name" value="RRM_SF"/>
    <property type="match status" value="1"/>
</dbReference>
<name>A0ABP0LD03_9DINO</name>
<keyword evidence="3 6" id="KW-0694">RNA-binding</keyword>
<dbReference type="InterPro" id="IPR012677">
    <property type="entry name" value="Nucleotide-bd_a/b_plait_sf"/>
</dbReference>
<evidence type="ECO:0000256" key="1">
    <source>
        <dbReference type="ARBA" id="ARBA00004123"/>
    </source>
</evidence>
<dbReference type="PANTHER" id="PTHR48028:SF4">
    <property type="entry name" value="SC35-LIKE SPLICING FACTOR"/>
    <property type="match status" value="1"/>
</dbReference>
<proteinExistence type="predicted"/>
<evidence type="ECO:0000256" key="5">
    <source>
        <dbReference type="ARBA" id="ARBA00023242"/>
    </source>
</evidence>
<evidence type="ECO:0000313" key="9">
    <source>
        <dbReference type="Proteomes" id="UP001642484"/>
    </source>
</evidence>
<keyword evidence="5" id="KW-0539">Nucleus</keyword>
<comment type="subcellular location">
    <subcellularLocation>
        <location evidence="1">Nucleus</location>
    </subcellularLocation>
</comment>
<reference evidence="8 9" key="1">
    <citation type="submission" date="2024-02" db="EMBL/GenBank/DDBJ databases">
        <authorList>
            <person name="Chen Y."/>
            <person name="Shah S."/>
            <person name="Dougan E. K."/>
            <person name="Thang M."/>
            <person name="Chan C."/>
        </authorList>
    </citation>
    <scope>NUCLEOTIDE SEQUENCE [LARGE SCALE GENOMIC DNA]</scope>
</reference>
<dbReference type="Proteomes" id="UP001642484">
    <property type="component" value="Unassembled WGS sequence"/>
</dbReference>
<dbReference type="Gene3D" id="3.30.70.330">
    <property type="match status" value="2"/>
</dbReference>
<gene>
    <name evidence="8" type="ORF">CCMP2556_LOCUS20296</name>
</gene>
<organism evidence="8 9">
    <name type="scientific">Durusdinium trenchii</name>
    <dbReference type="NCBI Taxonomy" id="1381693"/>
    <lineage>
        <taxon>Eukaryota</taxon>
        <taxon>Sar</taxon>
        <taxon>Alveolata</taxon>
        <taxon>Dinophyceae</taxon>
        <taxon>Suessiales</taxon>
        <taxon>Symbiodiniaceae</taxon>
        <taxon>Durusdinium</taxon>
    </lineage>
</organism>
<comment type="caution">
    <text evidence="8">The sequence shown here is derived from an EMBL/GenBank/DDBJ whole genome shotgun (WGS) entry which is preliminary data.</text>
</comment>
<protein>
    <recommendedName>
        <fullName evidence="7">RRM domain-containing protein</fullName>
    </recommendedName>
</protein>
<dbReference type="InterPro" id="IPR051106">
    <property type="entry name" value="RNA-bind/splicing_reg"/>
</dbReference>
<evidence type="ECO:0000313" key="8">
    <source>
        <dbReference type="EMBL" id="CAK9036469.1"/>
    </source>
</evidence>
<dbReference type="PANTHER" id="PTHR48028">
    <property type="entry name" value="GLYCINE-RICH RNA-BINDING PROTEIN RZ1A"/>
    <property type="match status" value="1"/>
</dbReference>
<keyword evidence="4" id="KW-0508">mRNA splicing</keyword>
<sequence length="209" mass="22652">MSELKAANQVDMRSLVLPPQKLQSKPCAATGSEFRTTRSRGFGFLRLSDEEAAEPLVAKAHGFQLAGRAVTVRQCLPADSTTGDRALFISNLEVGTREDWLRRLLGVFGELDFVDVGIRGGFARVGFIEAEAALGAASLLQGRAQNSGRRLLFRWAKPLSTDPQGFQAFSQRFATPAFEEHSDNMARELAKSLLPVEGPALPSGAPEVH</sequence>
<dbReference type="PROSITE" id="PS50102">
    <property type="entry name" value="RRM"/>
    <property type="match status" value="1"/>
</dbReference>
<dbReference type="EMBL" id="CAXAMN010011880">
    <property type="protein sequence ID" value="CAK9036469.1"/>
    <property type="molecule type" value="Genomic_DNA"/>
</dbReference>
<dbReference type="InterPro" id="IPR035979">
    <property type="entry name" value="RBD_domain_sf"/>
</dbReference>
<evidence type="ECO:0000259" key="7">
    <source>
        <dbReference type="PROSITE" id="PS50102"/>
    </source>
</evidence>
<feature type="domain" description="RRM" evidence="7">
    <location>
        <begin position="85"/>
        <end position="158"/>
    </location>
</feature>
<evidence type="ECO:0000256" key="4">
    <source>
        <dbReference type="ARBA" id="ARBA00023187"/>
    </source>
</evidence>
<evidence type="ECO:0000256" key="3">
    <source>
        <dbReference type="ARBA" id="ARBA00022884"/>
    </source>
</evidence>
<keyword evidence="9" id="KW-1185">Reference proteome</keyword>
<dbReference type="SUPFAM" id="SSF54928">
    <property type="entry name" value="RNA-binding domain, RBD"/>
    <property type="match status" value="1"/>
</dbReference>
<keyword evidence="2" id="KW-0507">mRNA processing</keyword>
<evidence type="ECO:0000256" key="6">
    <source>
        <dbReference type="PROSITE-ProRule" id="PRU00176"/>
    </source>
</evidence>
<dbReference type="InterPro" id="IPR000504">
    <property type="entry name" value="RRM_dom"/>
</dbReference>
<accession>A0ABP0LD03</accession>
<evidence type="ECO:0000256" key="2">
    <source>
        <dbReference type="ARBA" id="ARBA00022664"/>
    </source>
</evidence>